<evidence type="ECO:0000313" key="2">
    <source>
        <dbReference type="Proteomes" id="UP000675881"/>
    </source>
</evidence>
<accession>A0A7R8CEX4</accession>
<protein>
    <submittedName>
        <fullName evidence="1">(salmon louse) hypothetical protein</fullName>
    </submittedName>
</protein>
<dbReference type="AlphaFoldDB" id="A0A7R8CEX4"/>
<keyword evidence="2" id="KW-1185">Reference proteome</keyword>
<dbReference type="EMBL" id="HG994589">
    <property type="protein sequence ID" value="CAF2799629.1"/>
    <property type="molecule type" value="Genomic_DNA"/>
</dbReference>
<organism evidence="1 2">
    <name type="scientific">Lepeophtheirus salmonis</name>
    <name type="common">Salmon louse</name>
    <name type="synonym">Caligus salmonis</name>
    <dbReference type="NCBI Taxonomy" id="72036"/>
    <lineage>
        <taxon>Eukaryota</taxon>
        <taxon>Metazoa</taxon>
        <taxon>Ecdysozoa</taxon>
        <taxon>Arthropoda</taxon>
        <taxon>Crustacea</taxon>
        <taxon>Multicrustacea</taxon>
        <taxon>Hexanauplia</taxon>
        <taxon>Copepoda</taxon>
        <taxon>Siphonostomatoida</taxon>
        <taxon>Caligidae</taxon>
        <taxon>Lepeophtheirus</taxon>
    </lineage>
</organism>
<evidence type="ECO:0000313" key="1">
    <source>
        <dbReference type="EMBL" id="CAF2799629.1"/>
    </source>
</evidence>
<proteinExistence type="predicted"/>
<name>A0A7R8CEX4_LEPSM</name>
<dbReference type="Proteomes" id="UP000675881">
    <property type="component" value="Chromosome 10"/>
</dbReference>
<gene>
    <name evidence="1" type="ORF">LSAA_2655</name>
</gene>
<reference evidence="1" key="1">
    <citation type="submission" date="2021-02" db="EMBL/GenBank/DDBJ databases">
        <authorList>
            <person name="Bekaert M."/>
        </authorList>
    </citation>
    <scope>NUCLEOTIDE SEQUENCE</scope>
    <source>
        <strain evidence="1">IoA-00</strain>
    </source>
</reference>
<sequence length="210" mass="24403">MEAEHESLAIDWRISRYKIYKLTAIMSLIFNIVITPYTMKEVFITIGGSKPSVFWDLCISWFGESYSLFNPLVIWCIDSHLRQLTKEVILEDVLCRRSAKSIPCCANSPNDVSFNIYRNKEVPISLLDKNGLFKSNYAPSSKTIMSSLEYPLAHHRKSTKPPCYIENGEKHWGEILEKSLSVRNIHNWNKKQDVSSILLDEKKRNFNLFH</sequence>